<dbReference type="InterPro" id="IPR000719">
    <property type="entry name" value="Prot_kinase_dom"/>
</dbReference>
<dbReference type="EMBL" id="JAAWWB010000022">
    <property type="protein sequence ID" value="KAG6754750.1"/>
    <property type="molecule type" value="Genomic_DNA"/>
</dbReference>
<dbReference type="InterPro" id="IPR001245">
    <property type="entry name" value="Ser-Thr/Tyr_kinase_cat_dom"/>
</dbReference>
<keyword evidence="6" id="KW-0418">Kinase</keyword>
<evidence type="ECO:0000313" key="16">
    <source>
        <dbReference type="EMBL" id="KAG6754750.1"/>
    </source>
</evidence>
<evidence type="ECO:0000256" key="2">
    <source>
        <dbReference type="ARBA" id="ARBA00022527"/>
    </source>
</evidence>
<dbReference type="CDD" id="cd01098">
    <property type="entry name" value="PAN_AP_plant"/>
    <property type="match status" value="1"/>
</dbReference>
<evidence type="ECO:0000256" key="5">
    <source>
        <dbReference type="ARBA" id="ARBA00022741"/>
    </source>
</evidence>
<reference evidence="16" key="1">
    <citation type="journal article" date="2020" name="bioRxiv">
        <title>Hybrid origin of Populus tomentosa Carr. identified through genome sequencing and phylogenomic analysis.</title>
        <authorList>
            <person name="An X."/>
            <person name="Gao K."/>
            <person name="Chen Z."/>
            <person name="Li J."/>
            <person name="Yang X."/>
            <person name="Yang X."/>
            <person name="Zhou J."/>
            <person name="Guo T."/>
            <person name="Zhao T."/>
            <person name="Huang S."/>
            <person name="Miao D."/>
            <person name="Khan W.U."/>
            <person name="Rao P."/>
            <person name="Ye M."/>
            <person name="Lei B."/>
            <person name="Liao W."/>
            <person name="Wang J."/>
            <person name="Ji L."/>
            <person name="Li Y."/>
            <person name="Guo B."/>
            <person name="Mustafa N.S."/>
            <person name="Li S."/>
            <person name="Yun Q."/>
            <person name="Keller S.R."/>
            <person name="Mao J."/>
            <person name="Zhang R."/>
            <person name="Strauss S.H."/>
        </authorList>
    </citation>
    <scope>NUCLEOTIDE SEQUENCE</scope>
    <source>
        <strain evidence="16">GM15</strain>
        <tissue evidence="16">Leaf</tissue>
    </source>
</reference>
<dbReference type="InterPro" id="IPR008271">
    <property type="entry name" value="Ser/Thr_kinase_AS"/>
</dbReference>
<sequence length="562" mass="63980">MDHPGHVKALTWRESDGQWKEYWQSPQFRCDYYGHCGAYSTCELANRNEFGCACLPGFEPKHPLEWSTRDGSGGCVRKRLHTSSVCQHGEGFLKVENIVLPESSAAVWMDMSKSLADCVVQCKSNCSCSAYAIIAISGKIYGCLTWYKELVDIRYDRSYGYDLYVRVDAYELADTKRKSNDSREKTMLAILAPSIALLWFLTSLFAYLWLKKRAKKGNELQVNSTSTELEYFKLSTITAATNNFSPANKLGQGGFGSVYKGLLANGLEVAIKRLSRSSGQGTEEFKNEVMVIAKLQHRNLVKLLGYCNQDAEQMLIYEYLPKKSLDSFLFHESRRLLLDWRKRFDIIVGIARGILYLHQDSRLRIIHRDLKCSNILLDAEMNPKISDFGMAKIFEGNQTEDRTRRVVGTFGYMSPEYAVLGNFSVKSDVFSFGVMLLEIVSGKKNNRFYQQDPPLTLIGHVWELWRKEKPLEIVDPSLTELYDPREALKCIQIGLLCVQEDATDRPSMLAVVFMLSSETEIPSPKQPAFLFRKSDKFPDIALDVEDEQCSVNEVTITEFACR</sequence>
<evidence type="ECO:0000256" key="7">
    <source>
        <dbReference type="ARBA" id="ARBA00022840"/>
    </source>
</evidence>
<dbReference type="PROSITE" id="PS50011">
    <property type="entry name" value="PROTEIN_KINASE_DOM"/>
    <property type="match status" value="1"/>
</dbReference>
<keyword evidence="13" id="KW-0812">Transmembrane</keyword>
<evidence type="ECO:0000259" key="14">
    <source>
        <dbReference type="PROSITE" id="PS50011"/>
    </source>
</evidence>
<keyword evidence="4" id="KW-0732">Signal</keyword>
<dbReference type="GO" id="GO:0048544">
    <property type="term" value="P:recognition of pollen"/>
    <property type="evidence" value="ECO:0007669"/>
    <property type="project" value="InterPro"/>
</dbReference>
<keyword evidence="8" id="KW-1015">Disulfide bond</keyword>
<dbReference type="InterPro" id="IPR017441">
    <property type="entry name" value="Protein_kinase_ATP_BS"/>
</dbReference>
<evidence type="ECO:0000313" key="17">
    <source>
        <dbReference type="Proteomes" id="UP000886885"/>
    </source>
</evidence>
<dbReference type="SMART" id="SM00473">
    <property type="entry name" value="PAN_AP"/>
    <property type="match status" value="1"/>
</dbReference>
<keyword evidence="9" id="KW-0325">Glycoprotein</keyword>
<dbReference type="InterPro" id="IPR000858">
    <property type="entry name" value="S_locus_glycoprot_dom"/>
</dbReference>
<feature type="domain" description="Protein kinase" evidence="14">
    <location>
        <begin position="244"/>
        <end position="529"/>
    </location>
</feature>
<dbReference type="PANTHER" id="PTHR27002">
    <property type="entry name" value="RECEPTOR-LIKE SERINE/THREONINE-PROTEIN KINASE SD1-8"/>
    <property type="match status" value="1"/>
</dbReference>
<keyword evidence="5 12" id="KW-0547">Nucleotide-binding</keyword>
<dbReference type="PROSITE" id="PS00108">
    <property type="entry name" value="PROTEIN_KINASE_ST"/>
    <property type="match status" value="1"/>
</dbReference>
<dbReference type="PANTHER" id="PTHR27002:SF839">
    <property type="entry name" value="NON-SPECIFIC SERINE_THREONINE PROTEIN KINASE"/>
    <property type="match status" value="1"/>
</dbReference>
<dbReference type="Pfam" id="PF07714">
    <property type="entry name" value="PK_Tyr_Ser-Thr"/>
    <property type="match status" value="1"/>
</dbReference>
<dbReference type="InterPro" id="IPR003609">
    <property type="entry name" value="Pan_app"/>
</dbReference>
<dbReference type="AlphaFoldDB" id="A0A8X7Z0Y7"/>
<feature type="domain" description="Apple" evidence="15">
    <location>
        <begin position="86"/>
        <end position="168"/>
    </location>
</feature>
<evidence type="ECO:0000256" key="3">
    <source>
        <dbReference type="ARBA" id="ARBA00022679"/>
    </source>
</evidence>
<feature type="transmembrane region" description="Helical" evidence="13">
    <location>
        <begin position="186"/>
        <end position="210"/>
    </location>
</feature>
<evidence type="ECO:0000256" key="11">
    <source>
        <dbReference type="ARBA" id="ARBA00048679"/>
    </source>
</evidence>
<evidence type="ECO:0000256" key="12">
    <source>
        <dbReference type="PROSITE-ProRule" id="PRU10141"/>
    </source>
</evidence>
<dbReference type="GO" id="GO:0005886">
    <property type="term" value="C:plasma membrane"/>
    <property type="evidence" value="ECO:0007669"/>
    <property type="project" value="TreeGrafter"/>
</dbReference>
<keyword evidence="2" id="KW-0723">Serine/threonine-protein kinase</keyword>
<evidence type="ECO:0000256" key="6">
    <source>
        <dbReference type="ARBA" id="ARBA00022777"/>
    </source>
</evidence>
<accession>A0A8X7Z0Y7</accession>
<evidence type="ECO:0000256" key="8">
    <source>
        <dbReference type="ARBA" id="ARBA00023157"/>
    </source>
</evidence>
<keyword evidence="13" id="KW-1133">Transmembrane helix</keyword>
<dbReference type="GO" id="GO:0005524">
    <property type="term" value="F:ATP binding"/>
    <property type="evidence" value="ECO:0007669"/>
    <property type="project" value="UniProtKB-UniRule"/>
</dbReference>
<dbReference type="CDD" id="cd14066">
    <property type="entry name" value="STKc_IRAK"/>
    <property type="match status" value="1"/>
</dbReference>
<dbReference type="Pfam" id="PF00954">
    <property type="entry name" value="S_locus_glycop"/>
    <property type="match status" value="1"/>
</dbReference>
<name>A0A8X7Z0Y7_POPTO</name>
<dbReference type="Pfam" id="PF08276">
    <property type="entry name" value="PAN_2"/>
    <property type="match status" value="1"/>
</dbReference>
<organism evidence="16 17">
    <name type="scientific">Populus tomentosa</name>
    <name type="common">Chinese white poplar</name>
    <dbReference type="NCBI Taxonomy" id="118781"/>
    <lineage>
        <taxon>Eukaryota</taxon>
        <taxon>Viridiplantae</taxon>
        <taxon>Streptophyta</taxon>
        <taxon>Embryophyta</taxon>
        <taxon>Tracheophyta</taxon>
        <taxon>Spermatophyta</taxon>
        <taxon>Magnoliopsida</taxon>
        <taxon>eudicotyledons</taxon>
        <taxon>Gunneridae</taxon>
        <taxon>Pentapetalae</taxon>
        <taxon>rosids</taxon>
        <taxon>fabids</taxon>
        <taxon>Malpighiales</taxon>
        <taxon>Salicaceae</taxon>
        <taxon>Saliceae</taxon>
        <taxon>Populus</taxon>
    </lineage>
</organism>
<dbReference type="PROSITE" id="PS00107">
    <property type="entry name" value="PROTEIN_KINASE_ATP"/>
    <property type="match status" value="1"/>
</dbReference>
<proteinExistence type="predicted"/>
<feature type="binding site" evidence="12">
    <location>
        <position position="272"/>
    </location>
    <ligand>
        <name>ATP</name>
        <dbReference type="ChEBI" id="CHEBI:30616"/>
    </ligand>
</feature>
<dbReference type="PROSITE" id="PS50948">
    <property type="entry name" value="PAN"/>
    <property type="match status" value="1"/>
</dbReference>
<keyword evidence="17" id="KW-1185">Reference proteome</keyword>
<dbReference type="OrthoDB" id="1933550at2759"/>
<dbReference type="GO" id="GO:0004674">
    <property type="term" value="F:protein serine/threonine kinase activity"/>
    <property type="evidence" value="ECO:0007669"/>
    <property type="project" value="UniProtKB-KW"/>
</dbReference>
<evidence type="ECO:0000256" key="9">
    <source>
        <dbReference type="ARBA" id="ARBA00023180"/>
    </source>
</evidence>
<evidence type="ECO:0000256" key="13">
    <source>
        <dbReference type="SAM" id="Phobius"/>
    </source>
</evidence>
<evidence type="ECO:0000259" key="15">
    <source>
        <dbReference type="PROSITE" id="PS50948"/>
    </source>
</evidence>
<dbReference type="InterPro" id="IPR021820">
    <property type="entry name" value="S-locus_recpt_kinase_C"/>
</dbReference>
<evidence type="ECO:0000256" key="1">
    <source>
        <dbReference type="ARBA" id="ARBA00012513"/>
    </source>
</evidence>
<evidence type="ECO:0000256" key="10">
    <source>
        <dbReference type="ARBA" id="ARBA00047899"/>
    </source>
</evidence>
<comment type="caution">
    <text evidence="16">The sequence shown here is derived from an EMBL/GenBank/DDBJ whole genome shotgun (WGS) entry which is preliminary data.</text>
</comment>
<dbReference type="SMART" id="SM00220">
    <property type="entry name" value="S_TKc"/>
    <property type="match status" value="1"/>
</dbReference>
<dbReference type="FunFam" id="1.10.510.10:FF:000060">
    <property type="entry name" value="G-type lectin S-receptor-like serine/threonine-protein kinase"/>
    <property type="match status" value="1"/>
</dbReference>
<keyword evidence="3" id="KW-0808">Transferase</keyword>
<dbReference type="Pfam" id="PF11883">
    <property type="entry name" value="DUF3403"/>
    <property type="match status" value="1"/>
</dbReference>
<dbReference type="FunFam" id="3.30.200.20:FF:000418">
    <property type="entry name" value="G-type lectin S-receptor-like serine/threonine-protein kinase"/>
    <property type="match status" value="1"/>
</dbReference>
<evidence type="ECO:0000256" key="4">
    <source>
        <dbReference type="ARBA" id="ARBA00022729"/>
    </source>
</evidence>
<gene>
    <name evidence="16" type="ORF">POTOM_040544</name>
</gene>
<keyword evidence="7 12" id="KW-0067">ATP-binding</keyword>
<keyword evidence="13" id="KW-0472">Membrane</keyword>
<dbReference type="Proteomes" id="UP000886885">
    <property type="component" value="Chromosome 11D"/>
</dbReference>
<comment type="catalytic activity">
    <reaction evidence="10">
        <text>L-threonyl-[protein] + ATP = O-phospho-L-threonyl-[protein] + ADP + H(+)</text>
        <dbReference type="Rhea" id="RHEA:46608"/>
        <dbReference type="Rhea" id="RHEA-COMP:11060"/>
        <dbReference type="Rhea" id="RHEA-COMP:11605"/>
        <dbReference type="ChEBI" id="CHEBI:15378"/>
        <dbReference type="ChEBI" id="CHEBI:30013"/>
        <dbReference type="ChEBI" id="CHEBI:30616"/>
        <dbReference type="ChEBI" id="CHEBI:61977"/>
        <dbReference type="ChEBI" id="CHEBI:456216"/>
        <dbReference type="EC" id="2.7.11.1"/>
    </reaction>
</comment>
<dbReference type="EC" id="2.7.11.1" evidence="1"/>
<protein>
    <recommendedName>
        <fullName evidence="1">non-specific serine/threonine protein kinase</fullName>
        <ecNumber evidence="1">2.7.11.1</ecNumber>
    </recommendedName>
</protein>
<comment type="catalytic activity">
    <reaction evidence="11">
        <text>L-seryl-[protein] + ATP = O-phospho-L-seryl-[protein] + ADP + H(+)</text>
        <dbReference type="Rhea" id="RHEA:17989"/>
        <dbReference type="Rhea" id="RHEA-COMP:9863"/>
        <dbReference type="Rhea" id="RHEA-COMP:11604"/>
        <dbReference type="ChEBI" id="CHEBI:15378"/>
        <dbReference type="ChEBI" id="CHEBI:29999"/>
        <dbReference type="ChEBI" id="CHEBI:30616"/>
        <dbReference type="ChEBI" id="CHEBI:83421"/>
        <dbReference type="ChEBI" id="CHEBI:456216"/>
        <dbReference type="EC" id="2.7.11.1"/>
    </reaction>
</comment>